<evidence type="ECO:0000313" key="2">
    <source>
        <dbReference type="Proteomes" id="UP000005239"/>
    </source>
</evidence>
<accession>A0A8R1UWZ6</accession>
<dbReference type="EnsemblMetazoa" id="PPA42374.1">
    <property type="protein sequence ID" value="PPA42374.1"/>
    <property type="gene ID" value="WBGene00280743"/>
</dbReference>
<keyword evidence="2" id="KW-1185">Reference proteome</keyword>
<evidence type="ECO:0000313" key="1">
    <source>
        <dbReference type="EnsemblMetazoa" id="PPA42374.1"/>
    </source>
</evidence>
<reference evidence="1" key="2">
    <citation type="submission" date="2022-06" db="UniProtKB">
        <authorList>
            <consortium name="EnsemblMetazoa"/>
        </authorList>
    </citation>
    <scope>IDENTIFICATION</scope>
    <source>
        <strain evidence="1">PS312</strain>
    </source>
</reference>
<dbReference type="Proteomes" id="UP000005239">
    <property type="component" value="Unassembled WGS sequence"/>
</dbReference>
<accession>A0A2A6D1E7</accession>
<reference evidence="2" key="1">
    <citation type="journal article" date="2008" name="Nat. Genet.">
        <title>The Pristionchus pacificus genome provides a unique perspective on nematode lifestyle and parasitism.</title>
        <authorList>
            <person name="Dieterich C."/>
            <person name="Clifton S.W."/>
            <person name="Schuster L.N."/>
            <person name="Chinwalla A."/>
            <person name="Delehaunty K."/>
            <person name="Dinkelacker I."/>
            <person name="Fulton L."/>
            <person name="Fulton R."/>
            <person name="Godfrey J."/>
            <person name="Minx P."/>
            <person name="Mitreva M."/>
            <person name="Roeseler W."/>
            <person name="Tian H."/>
            <person name="Witte H."/>
            <person name="Yang S.P."/>
            <person name="Wilson R.K."/>
            <person name="Sommer R.J."/>
        </authorList>
    </citation>
    <scope>NUCLEOTIDE SEQUENCE [LARGE SCALE GENOMIC DNA]</scope>
    <source>
        <strain evidence="2">PS312</strain>
    </source>
</reference>
<sequence length="129" mass="14727">MDGWEWMDGLDSTSSVDEILGIYEWKGTWPLMDVTRSWARGVSEDDSVVEVNVASDPDNEMILPMCHDERGVFPDSSIIRTIAPGLGEMEQDRYEWSGSGFFFESLIVVRYSVCHLVQNKSMIWIVLDN</sequence>
<organism evidence="1 2">
    <name type="scientific">Pristionchus pacificus</name>
    <name type="common">Parasitic nematode worm</name>
    <dbReference type="NCBI Taxonomy" id="54126"/>
    <lineage>
        <taxon>Eukaryota</taxon>
        <taxon>Metazoa</taxon>
        <taxon>Ecdysozoa</taxon>
        <taxon>Nematoda</taxon>
        <taxon>Chromadorea</taxon>
        <taxon>Rhabditida</taxon>
        <taxon>Rhabditina</taxon>
        <taxon>Diplogasteromorpha</taxon>
        <taxon>Diplogasteroidea</taxon>
        <taxon>Neodiplogasteridae</taxon>
        <taxon>Pristionchus</taxon>
    </lineage>
</organism>
<name>A0A2A6D1E7_PRIPA</name>
<dbReference type="AlphaFoldDB" id="A0A2A6D1E7"/>
<gene>
    <name evidence="1" type="primary">WBGene00280743</name>
</gene>
<protein>
    <submittedName>
        <fullName evidence="1">Uncharacterized protein</fullName>
    </submittedName>
</protein>
<proteinExistence type="predicted"/>